<dbReference type="Proteomes" id="UP001419268">
    <property type="component" value="Unassembled WGS sequence"/>
</dbReference>
<dbReference type="EMBL" id="JBBNAG010000008">
    <property type="protein sequence ID" value="KAK9111413.1"/>
    <property type="molecule type" value="Genomic_DNA"/>
</dbReference>
<protein>
    <submittedName>
        <fullName evidence="1">Uncharacterized protein</fullName>
    </submittedName>
</protein>
<comment type="caution">
    <text evidence="1">The sequence shown here is derived from an EMBL/GenBank/DDBJ whole genome shotgun (WGS) entry which is preliminary data.</text>
</comment>
<proteinExistence type="predicted"/>
<name>A0AAP0NLP0_9MAGN</name>
<dbReference type="AlphaFoldDB" id="A0AAP0NLP0"/>
<evidence type="ECO:0000313" key="1">
    <source>
        <dbReference type="EMBL" id="KAK9111413.1"/>
    </source>
</evidence>
<gene>
    <name evidence="1" type="ORF">Scep_018932</name>
</gene>
<evidence type="ECO:0000313" key="2">
    <source>
        <dbReference type="Proteomes" id="UP001419268"/>
    </source>
</evidence>
<sequence>MFSAVPICWFKQSFDFSLYWPKNSSTKKLDSIETEEIRRGRDRPKLTRDTLIRRDLNDLESLPSIALIRAQWKSLIHVADPN</sequence>
<organism evidence="1 2">
    <name type="scientific">Stephania cephalantha</name>
    <dbReference type="NCBI Taxonomy" id="152367"/>
    <lineage>
        <taxon>Eukaryota</taxon>
        <taxon>Viridiplantae</taxon>
        <taxon>Streptophyta</taxon>
        <taxon>Embryophyta</taxon>
        <taxon>Tracheophyta</taxon>
        <taxon>Spermatophyta</taxon>
        <taxon>Magnoliopsida</taxon>
        <taxon>Ranunculales</taxon>
        <taxon>Menispermaceae</taxon>
        <taxon>Menispermoideae</taxon>
        <taxon>Cissampelideae</taxon>
        <taxon>Stephania</taxon>
    </lineage>
</organism>
<keyword evidence="2" id="KW-1185">Reference proteome</keyword>
<reference evidence="1 2" key="1">
    <citation type="submission" date="2024-01" db="EMBL/GenBank/DDBJ databases">
        <title>Genome assemblies of Stephania.</title>
        <authorList>
            <person name="Yang L."/>
        </authorList>
    </citation>
    <scope>NUCLEOTIDE SEQUENCE [LARGE SCALE GENOMIC DNA]</scope>
    <source>
        <strain evidence="1">JXDWG</strain>
        <tissue evidence="1">Leaf</tissue>
    </source>
</reference>
<accession>A0AAP0NLP0</accession>